<evidence type="ECO:0000256" key="2">
    <source>
        <dbReference type="ARBA" id="ARBA00022723"/>
    </source>
</evidence>
<feature type="binding site" evidence="7">
    <location>
        <position position="141"/>
    </location>
    <ligand>
        <name>Zn(2+)</name>
        <dbReference type="ChEBI" id="CHEBI:29105"/>
        <label>1</label>
    </ligand>
</feature>
<dbReference type="GO" id="GO:0006284">
    <property type="term" value="P:base-excision repair"/>
    <property type="evidence" value="ECO:0007669"/>
    <property type="project" value="TreeGrafter"/>
</dbReference>
<feature type="binding site" evidence="7">
    <location>
        <position position="175"/>
    </location>
    <ligand>
        <name>Zn(2+)</name>
        <dbReference type="ChEBI" id="CHEBI:29105"/>
        <label>3</label>
    </ligand>
</feature>
<dbReference type="Proteomes" id="UP000177050">
    <property type="component" value="Unassembled WGS sequence"/>
</dbReference>
<dbReference type="Pfam" id="PF01261">
    <property type="entry name" value="AP_endonuc_2"/>
    <property type="match status" value="1"/>
</dbReference>
<keyword evidence="5 7" id="KW-0862">Zinc</keyword>
<sequence length="275" mass="30812">MKLGAHVSIAGGYTKAVRKIHNIGGNCLQMFASSPRGWNFVKLDEVQNIEFKELKTKLLISSVFFHASYLINLADEGKIGHLSKLSLIKELETASKLDIIGSIIHLGSFKGNKTNEKYQTLINHIKEILDKTPTDSLFIIENAGNKKIGQSIEEIAMIVGDVDNDRVKVCLDTCHLFSAGYDIQSDKKLDVFLHDFDQQIGLNNIAVWHLNDSKDPYKSFRDRHENIGTGTIGLDTFRLLLNHEKLKKIPFIIETPGFDGNGPDKRNLDILKGLI</sequence>
<keyword evidence="2 7" id="KW-0479">Metal-binding</keyword>
<dbReference type="AlphaFoldDB" id="A0A1F7L2E0"/>
<evidence type="ECO:0000313" key="9">
    <source>
        <dbReference type="EMBL" id="OGK74322.1"/>
    </source>
</evidence>
<feature type="binding site" evidence="7">
    <location>
        <position position="66"/>
    </location>
    <ligand>
        <name>Zn(2+)</name>
        <dbReference type="ChEBI" id="CHEBI:29105"/>
        <label>1</label>
    </ligand>
</feature>
<evidence type="ECO:0000256" key="1">
    <source>
        <dbReference type="ARBA" id="ARBA00005340"/>
    </source>
</evidence>
<keyword evidence="7" id="KW-0540">Nuclease</keyword>
<feature type="binding site" evidence="7">
    <location>
        <position position="254"/>
    </location>
    <ligand>
        <name>Zn(2+)</name>
        <dbReference type="ChEBI" id="CHEBI:29105"/>
        <label>2</label>
    </ligand>
</feature>
<dbReference type="GO" id="GO:0003906">
    <property type="term" value="F:DNA-(apurinic or apyrimidinic site) endonuclease activity"/>
    <property type="evidence" value="ECO:0007669"/>
    <property type="project" value="TreeGrafter"/>
</dbReference>
<feature type="binding site" evidence="7">
    <location>
        <position position="105"/>
    </location>
    <ligand>
        <name>Zn(2+)</name>
        <dbReference type="ChEBI" id="CHEBI:29105"/>
        <label>1</label>
    </ligand>
</feature>
<evidence type="ECO:0000259" key="8">
    <source>
        <dbReference type="Pfam" id="PF01261"/>
    </source>
</evidence>
<organism evidence="9 10">
    <name type="scientific">Candidatus Roizmanbacteria bacterium RIFOXYD1_FULL_38_12</name>
    <dbReference type="NCBI Taxonomy" id="1802093"/>
    <lineage>
        <taxon>Bacteria</taxon>
        <taxon>Candidatus Roizmaniibacteriota</taxon>
    </lineage>
</organism>
<protein>
    <recommendedName>
        <fullName evidence="7">Probable endonuclease 4</fullName>
        <ecNumber evidence="7">3.1.21.2</ecNumber>
    </recommendedName>
    <alternativeName>
        <fullName evidence="7">Endodeoxyribonuclease IV</fullName>
    </alternativeName>
    <alternativeName>
        <fullName evidence="7">Endonuclease IV</fullName>
    </alternativeName>
</protein>
<evidence type="ECO:0000256" key="7">
    <source>
        <dbReference type="HAMAP-Rule" id="MF_00152"/>
    </source>
</evidence>
<name>A0A1F7L2E0_9BACT</name>
<dbReference type="FunFam" id="3.20.20.150:FF:000001">
    <property type="entry name" value="Probable endonuclease 4"/>
    <property type="match status" value="1"/>
</dbReference>
<feature type="binding site" evidence="7">
    <location>
        <position position="172"/>
    </location>
    <ligand>
        <name>Zn(2+)</name>
        <dbReference type="ChEBI" id="CHEBI:29105"/>
        <label>2</label>
    </ligand>
</feature>
<keyword evidence="6 7" id="KW-0234">DNA repair</keyword>
<dbReference type="InterPro" id="IPR013022">
    <property type="entry name" value="Xyl_isomerase-like_TIM-brl"/>
</dbReference>
<dbReference type="InterPro" id="IPR036237">
    <property type="entry name" value="Xyl_isomerase-like_sf"/>
</dbReference>
<feature type="binding site" evidence="7">
    <location>
        <position position="209"/>
    </location>
    <ligand>
        <name>Zn(2+)</name>
        <dbReference type="ChEBI" id="CHEBI:29105"/>
        <label>2</label>
    </ligand>
</feature>
<reference evidence="9 10" key="1">
    <citation type="journal article" date="2016" name="Nat. Commun.">
        <title>Thousands of microbial genomes shed light on interconnected biogeochemical processes in an aquifer system.</title>
        <authorList>
            <person name="Anantharaman K."/>
            <person name="Brown C.T."/>
            <person name="Hug L.A."/>
            <person name="Sharon I."/>
            <person name="Castelle C.J."/>
            <person name="Probst A.J."/>
            <person name="Thomas B.C."/>
            <person name="Singh A."/>
            <person name="Wilkins M.J."/>
            <person name="Karaoz U."/>
            <person name="Brodie E.L."/>
            <person name="Williams K.H."/>
            <person name="Hubbard S.S."/>
            <person name="Banfield J.F."/>
        </authorList>
    </citation>
    <scope>NUCLEOTIDE SEQUENCE [LARGE SCALE GENOMIC DNA]</scope>
</reference>
<evidence type="ECO:0000256" key="6">
    <source>
        <dbReference type="ARBA" id="ARBA00023204"/>
    </source>
</evidence>
<dbReference type="SMART" id="SM00518">
    <property type="entry name" value="AP2Ec"/>
    <property type="match status" value="1"/>
</dbReference>
<dbReference type="NCBIfam" id="TIGR00587">
    <property type="entry name" value="nfo"/>
    <property type="match status" value="1"/>
</dbReference>
<dbReference type="EMBL" id="MGBR01000001">
    <property type="protein sequence ID" value="OGK74322.1"/>
    <property type="molecule type" value="Genomic_DNA"/>
</dbReference>
<keyword evidence="4 7" id="KW-0378">Hydrolase</keyword>
<dbReference type="SUPFAM" id="SSF51658">
    <property type="entry name" value="Xylose isomerase-like"/>
    <property type="match status" value="1"/>
</dbReference>
<dbReference type="HAMAP" id="MF_00152">
    <property type="entry name" value="Nfo"/>
    <property type="match status" value="1"/>
</dbReference>
<dbReference type="PANTHER" id="PTHR21445">
    <property type="entry name" value="ENDONUCLEASE IV ENDODEOXYRIBONUCLEASE IV"/>
    <property type="match status" value="1"/>
</dbReference>
<dbReference type="PANTHER" id="PTHR21445:SF0">
    <property type="entry name" value="APURINIC-APYRIMIDINIC ENDONUCLEASE"/>
    <property type="match status" value="1"/>
</dbReference>
<feature type="domain" description="Xylose isomerase-like TIM barrel" evidence="8">
    <location>
        <begin position="18"/>
        <end position="261"/>
    </location>
</feature>
<accession>A0A1F7L2E0</accession>
<keyword evidence="3 7" id="KW-0227">DNA damage</keyword>
<keyword evidence="7" id="KW-0255">Endonuclease</keyword>
<dbReference type="CDD" id="cd00019">
    <property type="entry name" value="AP2Ec"/>
    <property type="match status" value="1"/>
</dbReference>
<dbReference type="GO" id="GO:0008081">
    <property type="term" value="F:phosphoric diester hydrolase activity"/>
    <property type="evidence" value="ECO:0007669"/>
    <property type="project" value="TreeGrafter"/>
</dbReference>
<feature type="binding site" evidence="7">
    <location>
        <position position="222"/>
    </location>
    <ligand>
        <name>Zn(2+)</name>
        <dbReference type="ChEBI" id="CHEBI:29105"/>
        <label>3</label>
    </ligand>
</feature>
<comment type="catalytic activity">
    <reaction evidence="7">
        <text>Endonucleolytic cleavage to 5'-phosphooligonucleotide end-products.</text>
        <dbReference type="EC" id="3.1.21.2"/>
    </reaction>
</comment>
<proteinExistence type="inferred from homology"/>
<dbReference type="GO" id="GO:0003677">
    <property type="term" value="F:DNA binding"/>
    <property type="evidence" value="ECO:0007669"/>
    <property type="project" value="InterPro"/>
</dbReference>
<evidence type="ECO:0000256" key="3">
    <source>
        <dbReference type="ARBA" id="ARBA00022763"/>
    </source>
</evidence>
<comment type="function">
    <text evidence="7">Endonuclease IV plays a role in DNA repair. It cleaves phosphodiester bonds at apurinic or apyrimidinic (AP) sites, generating a 3'-hydroxyl group and a 5'-terminal sugar phosphate.</text>
</comment>
<gene>
    <name evidence="7" type="primary">nfo</name>
    <name evidence="9" type="ORF">A3K52_00950</name>
</gene>
<comment type="similarity">
    <text evidence="1 7">Belongs to the AP endonuclease 2 family.</text>
</comment>
<dbReference type="PROSITE" id="PS51432">
    <property type="entry name" value="AP_NUCLEASE_F2_4"/>
    <property type="match status" value="1"/>
</dbReference>
<dbReference type="GO" id="GO:0008270">
    <property type="term" value="F:zinc ion binding"/>
    <property type="evidence" value="ECO:0007669"/>
    <property type="project" value="UniProtKB-UniRule"/>
</dbReference>
<dbReference type="GO" id="GO:0008833">
    <property type="term" value="F:deoxyribonuclease IV (phage-T4-induced) activity"/>
    <property type="evidence" value="ECO:0007669"/>
    <property type="project" value="UniProtKB-UniRule"/>
</dbReference>
<dbReference type="Gene3D" id="3.20.20.150">
    <property type="entry name" value="Divalent-metal-dependent TIM barrel enzymes"/>
    <property type="match status" value="1"/>
</dbReference>
<evidence type="ECO:0000256" key="5">
    <source>
        <dbReference type="ARBA" id="ARBA00022833"/>
    </source>
</evidence>
<dbReference type="EC" id="3.1.21.2" evidence="7"/>
<evidence type="ECO:0000256" key="4">
    <source>
        <dbReference type="ARBA" id="ARBA00022801"/>
    </source>
</evidence>
<comment type="caution">
    <text evidence="9">The sequence shown here is derived from an EMBL/GenBank/DDBJ whole genome shotgun (WGS) entry which is preliminary data.</text>
</comment>
<evidence type="ECO:0000313" key="10">
    <source>
        <dbReference type="Proteomes" id="UP000177050"/>
    </source>
</evidence>
<comment type="cofactor">
    <cofactor evidence="7">
        <name>Zn(2+)</name>
        <dbReference type="ChEBI" id="CHEBI:29105"/>
    </cofactor>
    <text evidence="7">Binds 3 Zn(2+) ions.</text>
</comment>
<dbReference type="InterPro" id="IPR001719">
    <property type="entry name" value="AP_endonuc_2"/>
</dbReference>
<feature type="binding site" evidence="7">
    <location>
        <position position="224"/>
    </location>
    <ligand>
        <name>Zn(2+)</name>
        <dbReference type="ChEBI" id="CHEBI:29105"/>
        <label>3</label>
    </ligand>
</feature>
<feature type="binding site" evidence="7">
    <location>
        <position position="141"/>
    </location>
    <ligand>
        <name>Zn(2+)</name>
        <dbReference type="ChEBI" id="CHEBI:29105"/>
        <label>2</label>
    </ligand>
</feature>